<name>A0ABU1ZEK9_9BURK</name>
<gene>
    <name evidence="1" type="ORF">J2X16_004433</name>
</gene>
<dbReference type="RefSeq" id="WP_310348492.1">
    <property type="nucleotide sequence ID" value="NZ_JAVDXQ010000007.1"/>
</dbReference>
<evidence type="ECO:0008006" key="3">
    <source>
        <dbReference type="Google" id="ProtNLM"/>
    </source>
</evidence>
<keyword evidence="2" id="KW-1185">Reference proteome</keyword>
<dbReference type="InterPro" id="IPR010836">
    <property type="entry name" value="SapC"/>
</dbReference>
<dbReference type="EMBL" id="JAVDXQ010000007">
    <property type="protein sequence ID" value="MDR7299065.1"/>
    <property type="molecule type" value="Genomic_DNA"/>
</dbReference>
<protein>
    <recommendedName>
        <fullName evidence="3">Peptidase</fullName>
    </recommendedName>
</protein>
<accession>A0ABU1ZEK9</accession>
<organism evidence="1 2">
    <name type="scientific">Pelomonas aquatica</name>
    <dbReference type="NCBI Taxonomy" id="431058"/>
    <lineage>
        <taxon>Bacteria</taxon>
        <taxon>Pseudomonadati</taxon>
        <taxon>Pseudomonadota</taxon>
        <taxon>Betaproteobacteria</taxon>
        <taxon>Burkholderiales</taxon>
        <taxon>Sphaerotilaceae</taxon>
        <taxon>Roseateles</taxon>
    </lineage>
</organism>
<dbReference type="Pfam" id="PF07277">
    <property type="entry name" value="SapC"/>
    <property type="match status" value="1"/>
</dbReference>
<comment type="caution">
    <text evidence="1">The sequence shown here is derived from an EMBL/GenBank/DDBJ whole genome shotgun (WGS) entry which is preliminary data.</text>
</comment>
<evidence type="ECO:0000313" key="1">
    <source>
        <dbReference type="EMBL" id="MDR7299065.1"/>
    </source>
</evidence>
<proteinExistence type="predicted"/>
<evidence type="ECO:0000313" key="2">
    <source>
        <dbReference type="Proteomes" id="UP001180536"/>
    </source>
</evidence>
<reference evidence="1 2" key="1">
    <citation type="submission" date="2023-07" db="EMBL/GenBank/DDBJ databases">
        <title>Sorghum-associated microbial communities from plants grown in Nebraska, USA.</title>
        <authorList>
            <person name="Schachtman D."/>
        </authorList>
    </citation>
    <scope>NUCLEOTIDE SEQUENCE [LARGE SCALE GENOMIC DNA]</scope>
    <source>
        <strain evidence="1 2">BE310</strain>
    </source>
</reference>
<sequence>MTQPAQLDNVVHAGLHVHTGHGARFGDAVQSALLVPEEFRSAQAHYPIVFQKSADGTQFNAVALFGLEPGQNLFLSDGHWDAHYLPMAVERQPFLIGMGEQALMIQVDLASPRIAAGPAAGTQAVFLPHGGSSDFLDRINALLLALHHGMQQMRELTAALLSLNLLEAFVLDIELEDGSEGRLSGYYTLHEERLAALPGEALERLSRAGHLVPIHMVLASMSRWRDLIDRRNRLMQPA</sequence>
<dbReference type="Proteomes" id="UP001180536">
    <property type="component" value="Unassembled WGS sequence"/>
</dbReference>